<sequence length="91" mass="10253">ERLHRGATERLDGIGHPRRTDGVAEQSQWREQRAGCSRGAGRPIKELRPGREARDVCPVPVAGRKRREARLSEPRSMHTLPAPAERTRRGV</sequence>
<feature type="compositionally biased region" description="Basic and acidic residues" evidence="1">
    <location>
        <begin position="1"/>
        <end position="33"/>
    </location>
</feature>
<name>A0A139Y2G0_TOXGO</name>
<feature type="region of interest" description="Disordered" evidence="1">
    <location>
        <begin position="63"/>
        <end position="91"/>
    </location>
</feature>
<dbReference type="Proteomes" id="UP000074247">
    <property type="component" value="Unassembled WGS sequence"/>
</dbReference>
<evidence type="ECO:0000256" key="1">
    <source>
        <dbReference type="SAM" id="MobiDB-lite"/>
    </source>
</evidence>
<keyword evidence="2" id="KW-0378">Hydrolase</keyword>
<comment type="caution">
    <text evidence="2">The sequence shown here is derived from an EMBL/GenBank/DDBJ whole genome shotgun (WGS) entry which is preliminary data.</text>
</comment>
<feature type="non-terminal residue" evidence="2">
    <location>
        <position position="91"/>
    </location>
</feature>
<dbReference type="GO" id="GO:0003847">
    <property type="term" value="F:1-alkyl-2-acetylglycerophosphocholine esterase activity"/>
    <property type="evidence" value="ECO:0007669"/>
    <property type="project" value="UniProtKB-EC"/>
</dbReference>
<gene>
    <name evidence="2" type="ORF">TGARI_288740B</name>
</gene>
<organism evidence="2 3">
    <name type="scientific">Toxoplasma gondii ARI</name>
    <dbReference type="NCBI Taxonomy" id="1074872"/>
    <lineage>
        <taxon>Eukaryota</taxon>
        <taxon>Sar</taxon>
        <taxon>Alveolata</taxon>
        <taxon>Apicomplexa</taxon>
        <taxon>Conoidasida</taxon>
        <taxon>Coccidia</taxon>
        <taxon>Eucoccidiorida</taxon>
        <taxon>Eimeriorina</taxon>
        <taxon>Sarcocystidae</taxon>
        <taxon>Toxoplasma</taxon>
    </lineage>
</organism>
<evidence type="ECO:0000313" key="3">
    <source>
        <dbReference type="Proteomes" id="UP000074247"/>
    </source>
</evidence>
<evidence type="ECO:0000313" key="2">
    <source>
        <dbReference type="EMBL" id="KYF45239.1"/>
    </source>
</evidence>
<dbReference type="AlphaFoldDB" id="A0A139Y2G0"/>
<feature type="region of interest" description="Disordered" evidence="1">
    <location>
        <begin position="1"/>
        <end position="51"/>
    </location>
</feature>
<proteinExistence type="predicted"/>
<reference evidence="2 3" key="1">
    <citation type="journal article" date="2016" name="Nat. Commun.">
        <title>Local admixture of amplified and diversified secreted pathogenesis determinants shapes mosaic Toxoplasma gondii genomes.</title>
        <authorList>
            <person name="Lorenzi H."/>
            <person name="Khan A."/>
            <person name="Behnke M.S."/>
            <person name="Namasivayam S."/>
            <person name="Swapna L.S."/>
            <person name="Hadjithomas M."/>
            <person name="Karamycheva S."/>
            <person name="Pinney D."/>
            <person name="Brunk B.P."/>
            <person name="Ajioka J.W."/>
            <person name="Ajzenberg D."/>
            <person name="Boothroyd J.C."/>
            <person name="Boyle J.P."/>
            <person name="Darde M.L."/>
            <person name="Diaz-Miranda M.A."/>
            <person name="Dubey J.P."/>
            <person name="Fritz H.M."/>
            <person name="Gennari S.M."/>
            <person name="Gregory B.D."/>
            <person name="Kim K."/>
            <person name="Saeij J.P."/>
            <person name="Su C."/>
            <person name="White M.W."/>
            <person name="Zhu X.Q."/>
            <person name="Howe D.K."/>
            <person name="Rosenthal B.M."/>
            <person name="Grigg M.E."/>
            <person name="Parkinson J."/>
            <person name="Liu L."/>
            <person name="Kissinger J.C."/>
            <person name="Roos D.S."/>
            <person name="Sibley L.D."/>
        </authorList>
    </citation>
    <scope>NUCLEOTIDE SEQUENCE [LARGE SCALE GENOMIC DNA]</scope>
    <source>
        <strain evidence="2 3">ARI</strain>
    </source>
</reference>
<feature type="non-terminal residue" evidence="2">
    <location>
        <position position="1"/>
    </location>
</feature>
<dbReference type="EC" id="3.1.1.47" evidence="2"/>
<dbReference type="EMBL" id="AGQS02004144">
    <property type="protein sequence ID" value="KYF45239.1"/>
    <property type="molecule type" value="Genomic_DNA"/>
</dbReference>
<dbReference type="VEuPathDB" id="ToxoDB:TGARI_288740B"/>
<protein>
    <submittedName>
        <fullName evidence="2">Putative L-asparaginase</fullName>
        <ecNumber evidence="2">3.1.1.47</ecNumber>
    </submittedName>
</protein>
<accession>A0A139Y2G0</accession>